<organism evidence="3 4">
    <name type="scientific">Lihuaxuella thermophila</name>
    <dbReference type="NCBI Taxonomy" id="1173111"/>
    <lineage>
        <taxon>Bacteria</taxon>
        <taxon>Bacillati</taxon>
        <taxon>Bacillota</taxon>
        <taxon>Bacilli</taxon>
        <taxon>Bacillales</taxon>
        <taxon>Thermoactinomycetaceae</taxon>
        <taxon>Lihuaxuella</taxon>
    </lineage>
</organism>
<sequence length="182" mass="20107">MSKRQVHIVGICGSLRKDSWNRKLLFNASQLLPNDYRFTLADISSIPPFNEDLESQLPQPVTDLARLAESADAFLISTPEYNYSVPGVLKNVLDWLSRPSAGAPLALKPVAIMGATPGLFGTARAQTHLRDILFGVNMVPVNRPEVLVPQVHTKFDEHGMLTDATTRNFLQQLMDALVASIR</sequence>
<protein>
    <submittedName>
        <fullName evidence="3">Chromate reductase</fullName>
    </submittedName>
</protein>
<reference evidence="3 4" key="1">
    <citation type="submission" date="2016-10" db="EMBL/GenBank/DDBJ databases">
        <authorList>
            <person name="de Groot N.N."/>
        </authorList>
    </citation>
    <scope>NUCLEOTIDE SEQUENCE [LARGE SCALE GENOMIC DNA]</scope>
    <source>
        <strain evidence="3 4">DSM 46701</strain>
    </source>
</reference>
<dbReference type="AlphaFoldDB" id="A0A1H8H3B9"/>
<dbReference type="InterPro" id="IPR029039">
    <property type="entry name" value="Flavoprotein-like_sf"/>
</dbReference>
<keyword evidence="4" id="KW-1185">Reference proteome</keyword>
<feature type="domain" description="NADPH-dependent FMN reductase-like" evidence="2">
    <location>
        <begin position="7"/>
        <end position="152"/>
    </location>
</feature>
<dbReference type="RefSeq" id="WP_089970544.1">
    <property type="nucleotide sequence ID" value="NZ_FOCQ01000013.1"/>
</dbReference>
<name>A0A1H8H3B9_9BACL</name>
<evidence type="ECO:0000256" key="1">
    <source>
        <dbReference type="ARBA" id="ARBA00009428"/>
    </source>
</evidence>
<dbReference type="Pfam" id="PF03358">
    <property type="entry name" value="FMN_red"/>
    <property type="match status" value="1"/>
</dbReference>
<dbReference type="PANTHER" id="PTHR30543">
    <property type="entry name" value="CHROMATE REDUCTASE"/>
    <property type="match status" value="1"/>
</dbReference>
<evidence type="ECO:0000313" key="3">
    <source>
        <dbReference type="EMBL" id="SEN50474.1"/>
    </source>
</evidence>
<dbReference type="PANTHER" id="PTHR30543:SF21">
    <property type="entry name" value="NAD(P)H-DEPENDENT FMN REDUCTASE LOT6"/>
    <property type="match status" value="1"/>
</dbReference>
<dbReference type="GO" id="GO:0005829">
    <property type="term" value="C:cytosol"/>
    <property type="evidence" value="ECO:0007669"/>
    <property type="project" value="TreeGrafter"/>
</dbReference>
<dbReference type="InterPro" id="IPR050712">
    <property type="entry name" value="NAD(P)H-dep_reductase"/>
</dbReference>
<dbReference type="EMBL" id="FOCQ01000013">
    <property type="protein sequence ID" value="SEN50474.1"/>
    <property type="molecule type" value="Genomic_DNA"/>
</dbReference>
<evidence type="ECO:0000259" key="2">
    <source>
        <dbReference type="Pfam" id="PF03358"/>
    </source>
</evidence>
<gene>
    <name evidence="3" type="ORF">SAMN05444955_11311</name>
</gene>
<comment type="similarity">
    <text evidence="1">Belongs to the azoreductase type 2 family.</text>
</comment>
<dbReference type="Proteomes" id="UP000199695">
    <property type="component" value="Unassembled WGS sequence"/>
</dbReference>
<dbReference type="GO" id="GO:0016491">
    <property type="term" value="F:oxidoreductase activity"/>
    <property type="evidence" value="ECO:0007669"/>
    <property type="project" value="InterPro"/>
</dbReference>
<dbReference type="InterPro" id="IPR005025">
    <property type="entry name" value="FMN_Rdtase-like_dom"/>
</dbReference>
<proteinExistence type="inferred from homology"/>
<evidence type="ECO:0000313" key="4">
    <source>
        <dbReference type="Proteomes" id="UP000199695"/>
    </source>
</evidence>
<dbReference type="SUPFAM" id="SSF52218">
    <property type="entry name" value="Flavoproteins"/>
    <property type="match status" value="1"/>
</dbReference>
<dbReference type="Gene3D" id="3.40.50.360">
    <property type="match status" value="1"/>
</dbReference>
<accession>A0A1H8H3B9</accession>
<dbReference type="STRING" id="1173111.SAMN05444955_11311"/>
<dbReference type="GO" id="GO:0010181">
    <property type="term" value="F:FMN binding"/>
    <property type="evidence" value="ECO:0007669"/>
    <property type="project" value="TreeGrafter"/>
</dbReference>
<dbReference type="OrthoDB" id="9812295at2"/>